<comment type="caution">
    <text evidence="1">The sequence shown here is derived from an EMBL/GenBank/DDBJ whole genome shotgun (WGS) entry which is preliminary data.</text>
</comment>
<protein>
    <submittedName>
        <fullName evidence="1">Uncharacterized protein</fullName>
    </submittedName>
</protein>
<dbReference type="Proteomes" id="UP001469553">
    <property type="component" value="Unassembled WGS sequence"/>
</dbReference>
<dbReference type="EMBL" id="JAHRIP010056798">
    <property type="protein sequence ID" value="MEQ2302490.1"/>
    <property type="molecule type" value="Genomic_DNA"/>
</dbReference>
<evidence type="ECO:0000313" key="1">
    <source>
        <dbReference type="EMBL" id="MEQ2302490.1"/>
    </source>
</evidence>
<proteinExistence type="predicted"/>
<sequence>MSASSPVSLTPSHISLHLLQCASASFHPYTSSRGSLHIHGIRQSQLCLSVFVSLCTLCRGCSSGMKCFSSNYGKSDEEAAGGTDLEQGWFLHCTESDRIFPPTLDPADKQKISAQDCWVQWQMEEAMRHLPADLEVLPSPLLLEQMEHEAAQCQDIHEGCSPLLRRSPPAPASVVKSTSSSRCRKRRRGAASSFPILASEEESPISCAETSGAVVFLPTDVRAAASNPASLSATALSPRLAAAPPIPSSLAPVHSTGATPDELEQRLRALSGPRQVSRELLQLSPCQVSRELLQLSPNQVSRAVLLLSPCHVSRVVPQQLSPRHVSRTVLLQPSPHHVSRVLLLLLSSPRQVYSLLQSFQRGPKTDRLYYLFQRGPRTDRLYYLFQRGPRTDRLYYLFQRGLRVDYL</sequence>
<gene>
    <name evidence="1" type="ORF">AMECASPLE_007312</name>
</gene>
<reference evidence="1 2" key="1">
    <citation type="submission" date="2021-06" db="EMBL/GenBank/DDBJ databases">
        <authorList>
            <person name="Palmer J.M."/>
        </authorList>
    </citation>
    <scope>NUCLEOTIDE SEQUENCE [LARGE SCALE GENOMIC DNA]</scope>
    <source>
        <strain evidence="1 2">AS_MEX2019</strain>
        <tissue evidence="1">Muscle</tissue>
    </source>
</reference>
<keyword evidence="2" id="KW-1185">Reference proteome</keyword>
<organism evidence="1 2">
    <name type="scientific">Ameca splendens</name>
    <dbReference type="NCBI Taxonomy" id="208324"/>
    <lineage>
        <taxon>Eukaryota</taxon>
        <taxon>Metazoa</taxon>
        <taxon>Chordata</taxon>
        <taxon>Craniata</taxon>
        <taxon>Vertebrata</taxon>
        <taxon>Euteleostomi</taxon>
        <taxon>Actinopterygii</taxon>
        <taxon>Neopterygii</taxon>
        <taxon>Teleostei</taxon>
        <taxon>Neoteleostei</taxon>
        <taxon>Acanthomorphata</taxon>
        <taxon>Ovalentaria</taxon>
        <taxon>Atherinomorphae</taxon>
        <taxon>Cyprinodontiformes</taxon>
        <taxon>Goodeidae</taxon>
        <taxon>Ameca</taxon>
    </lineage>
</organism>
<evidence type="ECO:0000313" key="2">
    <source>
        <dbReference type="Proteomes" id="UP001469553"/>
    </source>
</evidence>
<name>A0ABV0Z9D1_9TELE</name>
<accession>A0ABV0Z9D1</accession>